<feature type="binding site" evidence="7 10">
    <location>
        <position position="358"/>
    </location>
    <ligand>
        <name>Mg(2+)</name>
        <dbReference type="ChEBI" id="CHEBI:18420"/>
    </ligand>
</feature>
<dbReference type="CDD" id="cd06223">
    <property type="entry name" value="PRTases_typeI"/>
    <property type="match status" value="1"/>
</dbReference>
<evidence type="ECO:0000256" key="11">
    <source>
        <dbReference type="PIRSR" id="PIRSR000485-3"/>
    </source>
</evidence>
<evidence type="ECO:0000256" key="8">
    <source>
        <dbReference type="PIRNR" id="PIRNR000485"/>
    </source>
</evidence>
<keyword evidence="7 10" id="KW-0460">Magnesium</keyword>
<organism evidence="13 14">
    <name type="scientific">Candidatus Desulfosporosinus infrequens</name>
    <dbReference type="NCBI Taxonomy" id="2043169"/>
    <lineage>
        <taxon>Bacteria</taxon>
        <taxon>Bacillati</taxon>
        <taxon>Bacillota</taxon>
        <taxon>Clostridia</taxon>
        <taxon>Eubacteriales</taxon>
        <taxon>Desulfitobacteriaceae</taxon>
        <taxon>Desulfosporosinus</taxon>
    </lineage>
</organism>
<evidence type="ECO:0000259" key="12">
    <source>
        <dbReference type="PROSITE" id="PS51278"/>
    </source>
</evidence>
<comment type="pathway">
    <text evidence="1 7 8">Purine metabolism; IMP biosynthesis via de novo pathway; N(1)-(5-phospho-D-ribosyl)glycinamide from 5-phospho-alpha-D-ribose 1-diphosphate: step 1/2.</text>
</comment>
<dbReference type="NCBIfam" id="TIGR01134">
    <property type="entry name" value="purF"/>
    <property type="match status" value="1"/>
</dbReference>
<keyword evidence="7 11" id="KW-0408">Iron</keyword>
<feature type="binding site" evidence="7 10">
    <location>
        <position position="295"/>
    </location>
    <ligand>
        <name>Mg(2+)</name>
        <dbReference type="ChEBI" id="CHEBI:18420"/>
    </ligand>
</feature>
<keyword evidence="7" id="KW-0004">4Fe-4S</keyword>
<dbReference type="GO" id="GO:0006189">
    <property type="term" value="P:'de novo' IMP biosynthetic process"/>
    <property type="evidence" value="ECO:0007669"/>
    <property type="project" value="UniProtKB-UniRule"/>
</dbReference>
<comment type="cofactor">
    <cofactor evidence="7 11">
        <name>[4Fe-4S] cluster</name>
        <dbReference type="ChEBI" id="CHEBI:49883"/>
    </cofactor>
    <text evidence="7 11">Binds 1 [4Fe-4S] cluster per subunit.</text>
</comment>
<dbReference type="EC" id="2.4.2.14" evidence="7"/>
<dbReference type="InterPro" id="IPR005854">
    <property type="entry name" value="PurF"/>
</dbReference>
<dbReference type="PROSITE" id="PS51278">
    <property type="entry name" value="GATASE_TYPE_2"/>
    <property type="match status" value="1"/>
</dbReference>
<feature type="binding site" evidence="7 11">
    <location>
        <position position="248"/>
    </location>
    <ligand>
        <name>[4Fe-4S] cluster</name>
        <dbReference type="ChEBI" id="CHEBI:49883"/>
    </ligand>
</feature>
<dbReference type="CDD" id="cd00715">
    <property type="entry name" value="GPATase_N"/>
    <property type="match status" value="1"/>
</dbReference>
<dbReference type="GO" id="GO:0009113">
    <property type="term" value="P:purine nucleobase biosynthetic process"/>
    <property type="evidence" value="ECO:0007669"/>
    <property type="project" value="UniProtKB-UniRule"/>
</dbReference>
<evidence type="ECO:0000256" key="4">
    <source>
        <dbReference type="ARBA" id="ARBA00022679"/>
    </source>
</evidence>
<gene>
    <name evidence="7 13" type="primary">purF</name>
    <name evidence="13" type="ORF">SBF1_1140006</name>
</gene>
<evidence type="ECO:0000256" key="6">
    <source>
        <dbReference type="ARBA" id="ARBA00022962"/>
    </source>
</evidence>
<dbReference type="GO" id="GO:0004044">
    <property type="term" value="F:amidophosphoribosyltransferase activity"/>
    <property type="evidence" value="ECO:0007669"/>
    <property type="project" value="UniProtKB-UniRule"/>
</dbReference>
<keyword evidence="7 11" id="KW-0411">Iron-sulfur</keyword>
<dbReference type="AlphaFoldDB" id="A0A2U3JZ95"/>
<comment type="cofactor">
    <cofactor evidence="7 10">
        <name>Mg(2+)</name>
        <dbReference type="ChEBI" id="CHEBI:18420"/>
    </cofactor>
    <text evidence="7 10">Binds 1 Mg(2+) ion per subunit.</text>
</comment>
<dbReference type="Gene3D" id="3.60.20.10">
    <property type="entry name" value="Glutamine Phosphoribosylpyrophosphate, subunit 1, domain 1"/>
    <property type="match status" value="1"/>
</dbReference>
<accession>A0A2U3JZ95</accession>
<evidence type="ECO:0000256" key="1">
    <source>
        <dbReference type="ARBA" id="ARBA00005209"/>
    </source>
</evidence>
<dbReference type="Pfam" id="PF13522">
    <property type="entry name" value="GATase_6"/>
    <property type="match status" value="1"/>
</dbReference>
<evidence type="ECO:0000256" key="5">
    <source>
        <dbReference type="ARBA" id="ARBA00022755"/>
    </source>
</evidence>
<dbReference type="OrthoDB" id="9801213at2"/>
<dbReference type="InterPro" id="IPR029055">
    <property type="entry name" value="Ntn_hydrolases_N"/>
</dbReference>
<dbReference type="PIRSF" id="PIRSF000485">
    <property type="entry name" value="Amd_phspho_trans"/>
    <property type="match status" value="1"/>
</dbReference>
<keyword evidence="6 7" id="KW-0315">Glutamine amidotransferase</keyword>
<feature type="binding site" evidence="7 10">
    <location>
        <position position="357"/>
    </location>
    <ligand>
        <name>Mg(2+)</name>
        <dbReference type="ChEBI" id="CHEBI:18420"/>
    </ligand>
</feature>
<keyword evidence="7 10" id="KW-0479">Metal-binding</keyword>
<dbReference type="SUPFAM" id="SSF56235">
    <property type="entry name" value="N-terminal nucleophile aminohydrolases (Ntn hydrolases)"/>
    <property type="match status" value="1"/>
</dbReference>
<dbReference type="GO" id="GO:0051539">
    <property type="term" value="F:4 iron, 4 sulfur cluster binding"/>
    <property type="evidence" value="ECO:0007669"/>
    <property type="project" value="UniProtKB-KW"/>
</dbReference>
<comment type="catalytic activity">
    <reaction evidence="7 8">
        <text>5-phospho-beta-D-ribosylamine + L-glutamate + diphosphate = 5-phospho-alpha-D-ribose 1-diphosphate + L-glutamine + H2O</text>
        <dbReference type="Rhea" id="RHEA:14905"/>
        <dbReference type="ChEBI" id="CHEBI:15377"/>
        <dbReference type="ChEBI" id="CHEBI:29985"/>
        <dbReference type="ChEBI" id="CHEBI:33019"/>
        <dbReference type="ChEBI" id="CHEBI:58017"/>
        <dbReference type="ChEBI" id="CHEBI:58359"/>
        <dbReference type="ChEBI" id="CHEBI:58681"/>
        <dbReference type="EC" id="2.4.2.14"/>
    </reaction>
</comment>
<feature type="domain" description="Glutamine amidotransferase type-2" evidence="12">
    <location>
        <begin position="13"/>
        <end position="232"/>
    </location>
</feature>
<evidence type="ECO:0000256" key="3">
    <source>
        <dbReference type="ARBA" id="ARBA00022676"/>
    </source>
</evidence>
<keyword evidence="5 7" id="KW-0658">Purine biosynthesis</keyword>
<evidence type="ECO:0000313" key="13">
    <source>
        <dbReference type="EMBL" id="SPF32735.1"/>
    </source>
</evidence>
<dbReference type="InterPro" id="IPR017932">
    <property type="entry name" value="GATase_2_dom"/>
</dbReference>
<feature type="binding site" evidence="7 11">
    <location>
        <position position="443"/>
    </location>
    <ligand>
        <name>[4Fe-4S] cluster</name>
        <dbReference type="ChEBI" id="CHEBI:49883"/>
    </ligand>
</feature>
<dbReference type="InterPro" id="IPR000836">
    <property type="entry name" value="PRTase_dom"/>
</dbReference>
<sequence length="472" mass="51805">MFDFSEDKPKEECGVFGIYSPDQEVARLTYYGLYALQHRGQESAGIAVSDGHNIALHKGMGLVSEVFSDCVVESLKGKMAIGHVRYSTTGSSLLANAQPLVVHYQKGMMALAHNGNLTNAAELREELGKNGAVFQTTIDSEVIINLITRYRRESMEDALVKTMLDLRGAYALVILAEDKLFGLRDPHGVRPLCIGKLGERYCLASESCALDTIGAEFIRDVEPGEIVVIDEEGIHTFMGLTKTERASCAFEYIYFARPDSTIDQLNVSESRRRMGIELARECPIEADLVIAVPDSGTASALGYATALGLPFGEGLIKNRYVGRTFIQPTQAMREVGVRLKLNANTSVLKDKRVVMIDDSIVRGTTSCKLVEMVKKAGAKEVHFLISSPPVSYPCYYGIDTAEREKLIANQLDIEGIRKFVGADSLHYISEEGLLRALGTDSVCLACFNGRYPITVSNFNCGKNNFEMRTSCG</sequence>
<keyword evidence="3 7" id="KW-0328">Glycosyltransferase</keyword>
<feature type="active site" description="Nucleophile" evidence="7 9">
    <location>
        <position position="13"/>
    </location>
</feature>
<comment type="function">
    <text evidence="7">Catalyzes the formation of phosphoribosylamine from phosphoribosylpyrophosphate (PRPP) and glutamine.</text>
</comment>
<dbReference type="Gene3D" id="3.40.50.2020">
    <property type="match status" value="1"/>
</dbReference>
<dbReference type="Proteomes" id="UP000238916">
    <property type="component" value="Unassembled WGS sequence"/>
</dbReference>
<dbReference type="UniPathway" id="UPA00074">
    <property type="reaction ID" value="UER00124"/>
</dbReference>
<feature type="binding site" evidence="7 11">
    <location>
        <position position="394"/>
    </location>
    <ligand>
        <name>[4Fe-4S] cluster</name>
        <dbReference type="ChEBI" id="CHEBI:49883"/>
    </ligand>
</feature>
<reference evidence="14" key="1">
    <citation type="submission" date="2018-02" db="EMBL/GenBank/DDBJ databases">
        <authorList>
            <person name="Hausmann B."/>
        </authorList>
    </citation>
    <scope>NUCLEOTIDE SEQUENCE [LARGE SCALE GENOMIC DNA]</scope>
    <source>
        <strain evidence="14">Peat soil MAG SbF1</strain>
    </source>
</reference>
<dbReference type="PANTHER" id="PTHR11907">
    <property type="entry name" value="AMIDOPHOSPHORIBOSYLTRANSFERASE"/>
    <property type="match status" value="1"/>
</dbReference>
<feature type="binding site" evidence="7 11">
    <location>
        <position position="446"/>
    </location>
    <ligand>
        <name>[4Fe-4S] cluster</name>
        <dbReference type="ChEBI" id="CHEBI:49883"/>
    </ligand>
</feature>
<keyword evidence="4 7" id="KW-0808">Transferase</keyword>
<evidence type="ECO:0000256" key="9">
    <source>
        <dbReference type="PIRSR" id="PIRSR000485-1"/>
    </source>
</evidence>
<evidence type="ECO:0000313" key="14">
    <source>
        <dbReference type="Proteomes" id="UP000238916"/>
    </source>
</evidence>
<dbReference type="InterPro" id="IPR029057">
    <property type="entry name" value="PRTase-like"/>
</dbReference>
<dbReference type="EMBL" id="OMOF01000018">
    <property type="protein sequence ID" value="SPF32735.1"/>
    <property type="molecule type" value="Genomic_DNA"/>
</dbReference>
<evidence type="ECO:0000256" key="2">
    <source>
        <dbReference type="ARBA" id="ARBA00010138"/>
    </source>
</evidence>
<evidence type="ECO:0000256" key="10">
    <source>
        <dbReference type="PIRSR" id="PIRSR000485-2"/>
    </source>
</evidence>
<dbReference type="GO" id="GO:0000287">
    <property type="term" value="F:magnesium ion binding"/>
    <property type="evidence" value="ECO:0007669"/>
    <property type="project" value="UniProtKB-UniRule"/>
</dbReference>
<comment type="similarity">
    <text evidence="2 7 8">In the C-terminal section; belongs to the purine/pyrimidine phosphoribosyltransferase family.</text>
</comment>
<proteinExistence type="inferred from homology"/>
<name>A0A2U3JZ95_9FIRM</name>
<dbReference type="InterPro" id="IPR035584">
    <property type="entry name" value="PurF_N"/>
</dbReference>
<protein>
    <recommendedName>
        <fullName evidence="7">Amidophosphoribosyltransferase</fullName>
        <shortName evidence="7">ATase</shortName>
        <ecNumber evidence="7">2.4.2.14</ecNumber>
    </recommendedName>
    <alternativeName>
        <fullName evidence="7">Glutamine phosphoribosylpyrophosphate amidotransferase</fullName>
        <shortName evidence="7">GPATase</shortName>
    </alternativeName>
</protein>
<evidence type="ECO:0000256" key="7">
    <source>
        <dbReference type="HAMAP-Rule" id="MF_01931"/>
    </source>
</evidence>
<dbReference type="SUPFAM" id="SSF53271">
    <property type="entry name" value="PRTase-like"/>
    <property type="match status" value="1"/>
</dbReference>
<dbReference type="HAMAP" id="MF_01931">
    <property type="entry name" value="PurF"/>
    <property type="match status" value="1"/>
</dbReference>
<dbReference type="Pfam" id="PF00156">
    <property type="entry name" value="Pribosyltran"/>
    <property type="match status" value="1"/>
</dbReference>